<keyword evidence="1" id="KW-1185">Reference proteome</keyword>
<protein>
    <submittedName>
        <fullName evidence="2">HAUS augmin-like complex subunit 7</fullName>
    </submittedName>
</protein>
<dbReference type="Proteomes" id="UP000095280">
    <property type="component" value="Unplaced"/>
</dbReference>
<accession>A0A1I8G6W4</accession>
<sequence>RCAAVRCTGCQAPARSPAAGLHPSRRCSAAPVHRGKPKWRCVSQTDASHSPVSVLHQGVCDVTQRLLDQHPASGGQLDRLLSQLDRVRSRLRRGSPHEPLARSASCALSDLAVWSSTSHANEAVEWHGVLGRLLQLLRGQRGRQVSAEHLGVLRQPPWRWRLHGLPQWHEVQHTRQGQSRIEAELRQTVSRKLVVLGVPQDESKRFVLLSTRCSAHGRVRHGNQLVLSIWLLLFSQGNRDAHL</sequence>
<name>A0A1I8G6W4_9PLAT</name>
<evidence type="ECO:0000313" key="2">
    <source>
        <dbReference type="WBParaSite" id="maker-uti_cns_0000995-snap-gene-1.13-mRNA-1"/>
    </source>
</evidence>
<dbReference type="AlphaFoldDB" id="A0A1I8G6W4"/>
<evidence type="ECO:0000313" key="1">
    <source>
        <dbReference type="Proteomes" id="UP000095280"/>
    </source>
</evidence>
<dbReference type="WBParaSite" id="maker-uti_cns_0000995-snap-gene-1.13-mRNA-1">
    <property type="protein sequence ID" value="maker-uti_cns_0000995-snap-gene-1.13-mRNA-1"/>
    <property type="gene ID" value="maker-uti_cns_0000995-snap-gene-1.13"/>
</dbReference>
<proteinExistence type="predicted"/>
<reference evidence="2" key="1">
    <citation type="submission" date="2016-11" db="UniProtKB">
        <authorList>
            <consortium name="WormBaseParasite"/>
        </authorList>
    </citation>
    <scope>IDENTIFICATION</scope>
</reference>
<organism evidence="1 2">
    <name type="scientific">Macrostomum lignano</name>
    <dbReference type="NCBI Taxonomy" id="282301"/>
    <lineage>
        <taxon>Eukaryota</taxon>
        <taxon>Metazoa</taxon>
        <taxon>Spiralia</taxon>
        <taxon>Lophotrochozoa</taxon>
        <taxon>Platyhelminthes</taxon>
        <taxon>Rhabditophora</taxon>
        <taxon>Macrostomorpha</taxon>
        <taxon>Macrostomida</taxon>
        <taxon>Macrostomidae</taxon>
        <taxon>Macrostomum</taxon>
    </lineage>
</organism>